<keyword evidence="6" id="KW-1185">Reference proteome</keyword>
<keyword evidence="2" id="KW-0238">DNA-binding</keyword>
<reference evidence="5 6" key="1">
    <citation type="submission" date="2018-11" db="EMBL/GenBank/DDBJ databases">
        <title>Complete genome sequence of Nocardioides baekrokdamisoli strain KCTC 39748.</title>
        <authorList>
            <person name="Kang S.W."/>
            <person name="Lee K.C."/>
            <person name="Kim K.K."/>
            <person name="Kim J.S."/>
            <person name="Kim D.S."/>
            <person name="Ko S.H."/>
            <person name="Yang S.H."/>
            <person name="Shin Y.K."/>
            <person name="Lee J.S."/>
        </authorList>
    </citation>
    <scope>NUCLEOTIDE SEQUENCE [LARGE SCALE GENOMIC DNA]</scope>
    <source>
        <strain evidence="5 6">KCTC 39748</strain>
    </source>
</reference>
<dbReference type="GO" id="GO:0003700">
    <property type="term" value="F:DNA-binding transcription factor activity"/>
    <property type="evidence" value="ECO:0007669"/>
    <property type="project" value="InterPro"/>
</dbReference>
<accession>A0A3G9IEX6</accession>
<dbReference type="SMART" id="SM00895">
    <property type="entry name" value="FCD"/>
    <property type="match status" value="1"/>
</dbReference>
<evidence type="ECO:0000256" key="1">
    <source>
        <dbReference type="ARBA" id="ARBA00023015"/>
    </source>
</evidence>
<keyword evidence="1" id="KW-0805">Transcription regulation</keyword>
<sequence>MTGIRDLRLRPGASLSETELSEHLQVSRTPLREAIARLVEVGLVTVVPQVGTHVALIKLSDVEQAQFVREHLEVAAFDAACRKEDRDFSEIYATLDRQERARKHLDYAAFFAADEAFHAAIFELSGYPGAWRALQPVKLQLDRLRRLSLPEPSTVAELIDEHRAILAALETADIRRGKAAVSKHARRVLRYGPELRREHPDLFA</sequence>
<dbReference type="InterPro" id="IPR036390">
    <property type="entry name" value="WH_DNA-bd_sf"/>
</dbReference>
<dbReference type="EMBL" id="AP019307">
    <property type="protein sequence ID" value="BBH17550.1"/>
    <property type="molecule type" value="Genomic_DNA"/>
</dbReference>
<dbReference type="InterPro" id="IPR000524">
    <property type="entry name" value="Tscrpt_reg_HTH_GntR"/>
</dbReference>
<protein>
    <submittedName>
        <fullName evidence="5">GntR family transcriptional regulator</fullName>
    </submittedName>
</protein>
<dbReference type="SUPFAM" id="SSF46785">
    <property type="entry name" value="Winged helix' DNA-binding domain"/>
    <property type="match status" value="1"/>
</dbReference>
<evidence type="ECO:0000313" key="6">
    <source>
        <dbReference type="Proteomes" id="UP000271573"/>
    </source>
</evidence>
<gene>
    <name evidence="5" type="ORF">Back2_18370</name>
</gene>
<dbReference type="Gene3D" id="1.20.120.530">
    <property type="entry name" value="GntR ligand-binding domain-like"/>
    <property type="match status" value="1"/>
</dbReference>
<dbReference type="PROSITE" id="PS50949">
    <property type="entry name" value="HTH_GNTR"/>
    <property type="match status" value="1"/>
</dbReference>
<dbReference type="GO" id="GO:0003677">
    <property type="term" value="F:DNA binding"/>
    <property type="evidence" value="ECO:0007669"/>
    <property type="project" value="UniProtKB-KW"/>
</dbReference>
<dbReference type="KEGG" id="nbe:Back2_18370"/>
<dbReference type="AlphaFoldDB" id="A0A3G9IEX6"/>
<keyword evidence="3" id="KW-0804">Transcription</keyword>
<dbReference type="SUPFAM" id="SSF48008">
    <property type="entry name" value="GntR ligand-binding domain-like"/>
    <property type="match status" value="1"/>
</dbReference>
<proteinExistence type="predicted"/>
<dbReference type="InterPro" id="IPR008920">
    <property type="entry name" value="TF_FadR/GntR_C"/>
</dbReference>
<evidence type="ECO:0000256" key="3">
    <source>
        <dbReference type="ARBA" id="ARBA00023163"/>
    </source>
</evidence>
<dbReference type="Pfam" id="PF07729">
    <property type="entry name" value="FCD"/>
    <property type="match status" value="1"/>
</dbReference>
<dbReference type="Proteomes" id="UP000271573">
    <property type="component" value="Chromosome"/>
</dbReference>
<name>A0A3G9IEX6_9ACTN</name>
<dbReference type="PANTHER" id="PTHR43537:SF45">
    <property type="entry name" value="GNTR FAMILY REGULATORY PROTEIN"/>
    <property type="match status" value="1"/>
</dbReference>
<feature type="domain" description="HTH gntR-type" evidence="4">
    <location>
        <begin position="1"/>
        <end position="57"/>
    </location>
</feature>
<evidence type="ECO:0000256" key="2">
    <source>
        <dbReference type="ARBA" id="ARBA00023125"/>
    </source>
</evidence>
<dbReference type="SMART" id="SM00345">
    <property type="entry name" value="HTH_GNTR"/>
    <property type="match status" value="1"/>
</dbReference>
<dbReference type="InterPro" id="IPR036388">
    <property type="entry name" value="WH-like_DNA-bd_sf"/>
</dbReference>
<dbReference type="PANTHER" id="PTHR43537">
    <property type="entry name" value="TRANSCRIPTIONAL REGULATOR, GNTR FAMILY"/>
    <property type="match status" value="1"/>
</dbReference>
<dbReference type="Pfam" id="PF00392">
    <property type="entry name" value="GntR"/>
    <property type="match status" value="1"/>
</dbReference>
<dbReference type="PRINTS" id="PR00035">
    <property type="entry name" value="HTHGNTR"/>
</dbReference>
<evidence type="ECO:0000259" key="4">
    <source>
        <dbReference type="PROSITE" id="PS50949"/>
    </source>
</evidence>
<evidence type="ECO:0000313" key="5">
    <source>
        <dbReference type="EMBL" id="BBH17550.1"/>
    </source>
</evidence>
<organism evidence="5 6">
    <name type="scientific">Nocardioides baekrokdamisoli</name>
    <dbReference type="NCBI Taxonomy" id="1804624"/>
    <lineage>
        <taxon>Bacteria</taxon>
        <taxon>Bacillati</taxon>
        <taxon>Actinomycetota</taxon>
        <taxon>Actinomycetes</taxon>
        <taxon>Propionibacteriales</taxon>
        <taxon>Nocardioidaceae</taxon>
        <taxon>Nocardioides</taxon>
    </lineage>
</organism>
<dbReference type="Gene3D" id="1.10.10.10">
    <property type="entry name" value="Winged helix-like DNA-binding domain superfamily/Winged helix DNA-binding domain"/>
    <property type="match status" value="1"/>
</dbReference>
<dbReference type="InterPro" id="IPR011711">
    <property type="entry name" value="GntR_C"/>
</dbReference>